<dbReference type="OrthoDB" id="8806484at2759"/>
<reference evidence="3" key="1">
    <citation type="submission" date="2022-07" db="EMBL/GenBank/DDBJ databases">
        <title>Chromosome-level genome of Muraenolepis orangiensis.</title>
        <authorList>
            <person name="Kim J."/>
        </authorList>
    </citation>
    <scope>NUCLEOTIDE SEQUENCE</scope>
    <source>
        <strain evidence="3">KU_S4_2022</strain>
        <tissue evidence="3">Muscle</tissue>
    </source>
</reference>
<name>A0A9Q0DCK4_9TELE</name>
<feature type="domain" description="TTI1 C-terminal TPR" evidence="2">
    <location>
        <begin position="261"/>
        <end position="329"/>
    </location>
</feature>
<evidence type="ECO:0000259" key="2">
    <source>
        <dbReference type="Pfam" id="PF24181"/>
    </source>
</evidence>
<proteinExistence type="predicted"/>
<dbReference type="PANTHER" id="PTHR18460:SF3">
    <property type="entry name" value="TELO2-INTERACTING PROTEIN 1 HOMOLOG"/>
    <property type="match status" value="1"/>
</dbReference>
<dbReference type="PANTHER" id="PTHR18460">
    <property type="entry name" value="TEL2 INTERACTING PROTEIN 1 TTI1 FAMILY MEMBER"/>
    <property type="match status" value="1"/>
</dbReference>
<feature type="domain" description="TTI1 C-terminal TPR" evidence="2">
    <location>
        <begin position="157"/>
        <end position="227"/>
    </location>
</feature>
<dbReference type="GO" id="GO:0005737">
    <property type="term" value="C:cytoplasm"/>
    <property type="evidence" value="ECO:0007669"/>
    <property type="project" value="TreeGrafter"/>
</dbReference>
<sequence>MVVRWFPPSLDYPERPPSRRDESFGAEPEDMTALDVWQVLLDYSRQKELAEGIGAEDEEEEEEEGEPEHMDVFTSDQHNANMSEHMDVFTSDQHNANMSEHMDVFTSDQHNANMSEHMDVFTSDQHNANMSEHMDVFTSDQHNANMSELMDVFISFVLDIVELCVCILREREDELLPMVHDCWPVLLRRLTDDDPLAVLRGFQVLCTLGEACGDFLRSRVSKEVLPADPAGPGEADLDAVCDACLPYLSCRQPINLHEACLRLTDDDPLAVLRGFQVLCTLGEACGDFLRSRVSKEVLPRLGSSLTRQAPVSARAGPIYTHTLAYKLQLPSCRA</sequence>
<evidence type="ECO:0000256" key="1">
    <source>
        <dbReference type="SAM" id="MobiDB-lite"/>
    </source>
</evidence>
<dbReference type="InterPro" id="IPR016024">
    <property type="entry name" value="ARM-type_fold"/>
</dbReference>
<keyword evidence="4" id="KW-1185">Reference proteome</keyword>
<protein>
    <recommendedName>
        <fullName evidence="2">TTI1 C-terminal TPR domain-containing protein</fullName>
    </recommendedName>
</protein>
<evidence type="ECO:0000313" key="3">
    <source>
        <dbReference type="EMBL" id="KAJ3585998.1"/>
    </source>
</evidence>
<dbReference type="Pfam" id="PF24181">
    <property type="entry name" value="TPR_TTI1_C"/>
    <property type="match status" value="2"/>
</dbReference>
<feature type="region of interest" description="Disordered" evidence="1">
    <location>
        <begin position="1"/>
        <end position="30"/>
    </location>
</feature>
<dbReference type="EMBL" id="JANIIK010000117">
    <property type="protein sequence ID" value="KAJ3585998.1"/>
    <property type="molecule type" value="Genomic_DNA"/>
</dbReference>
<feature type="compositionally biased region" description="Basic and acidic residues" evidence="1">
    <location>
        <begin position="12"/>
        <end position="23"/>
    </location>
</feature>
<gene>
    <name evidence="3" type="ORF">NHX12_012400</name>
</gene>
<comment type="caution">
    <text evidence="3">The sequence shown here is derived from an EMBL/GenBank/DDBJ whole genome shotgun (WGS) entry which is preliminary data.</text>
</comment>
<dbReference type="SUPFAM" id="SSF48371">
    <property type="entry name" value="ARM repeat"/>
    <property type="match status" value="1"/>
</dbReference>
<dbReference type="InterPro" id="IPR052587">
    <property type="entry name" value="TELO2-interacting_protein_1"/>
</dbReference>
<dbReference type="AlphaFoldDB" id="A0A9Q0DCK4"/>
<dbReference type="Proteomes" id="UP001148018">
    <property type="component" value="Unassembled WGS sequence"/>
</dbReference>
<organism evidence="3 4">
    <name type="scientific">Muraenolepis orangiensis</name>
    <name type="common">Patagonian moray cod</name>
    <dbReference type="NCBI Taxonomy" id="630683"/>
    <lineage>
        <taxon>Eukaryota</taxon>
        <taxon>Metazoa</taxon>
        <taxon>Chordata</taxon>
        <taxon>Craniata</taxon>
        <taxon>Vertebrata</taxon>
        <taxon>Euteleostomi</taxon>
        <taxon>Actinopterygii</taxon>
        <taxon>Neopterygii</taxon>
        <taxon>Teleostei</taxon>
        <taxon>Neoteleostei</taxon>
        <taxon>Acanthomorphata</taxon>
        <taxon>Zeiogadaria</taxon>
        <taxon>Gadariae</taxon>
        <taxon>Gadiformes</taxon>
        <taxon>Muraenolepidoidei</taxon>
        <taxon>Muraenolepididae</taxon>
        <taxon>Muraenolepis</taxon>
    </lineage>
</organism>
<accession>A0A9Q0DCK4</accession>
<evidence type="ECO:0000313" key="4">
    <source>
        <dbReference type="Proteomes" id="UP001148018"/>
    </source>
</evidence>
<dbReference type="InterPro" id="IPR057567">
    <property type="entry name" value="TPR_TTI1_C"/>
</dbReference>